<keyword evidence="1 4" id="KW-0489">Methyltransferase</keyword>
<dbReference type="OrthoDB" id="9764961at2"/>
<dbReference type="HOGENOM" id="CLU_018398_7_1_9"/>
<evidence type="ECO:0000259" key="3">
    <source>
        <dbReference type="Pfam" id="PF05175"/>
    </source>
</evidence>
<dbReference type="Proteomes" id="UP000003157">
    <property type="component" value="Unassembled WGS sequence"/>
</dbReference>
<dbReference type="CDD" id="cd02440">
    <property type="entry name" value="AdoMet_MTases"/>
    <property type="match status" value="1"/>
</dbReference>
<dbReference type="GO" id="GO:0032259">
    <property type="term" value="P:methylation"/>
    <property type="evidence" value="ECO:0007669"/>
    <property type="project" value="UniProtKB-KW"/>
</dbReference>
<dbReference type="AlphaFoldDB" id="E7GDQ4"/>
<dbReference type="InterPro" id="IPR046977">
    <property type="entry name" value="RsmC/RlmG"/>
</dbReference>
<dbReference type="GO" id="GO:0008757">
    <property type="term" value="F:S-adenosylmethionine-dependent methyltransferase activity"/>
    <property type="evidence" value="ECO:0007669"/>
    <property type="project" value="InterPro"/>
</dbReference>
<name>E7GDQ4_9FIRM</name>
<dbReference type="STRING" id="100884.GCA_000269565_02649"/>
<dbReference type="eggNOG" id="COG2813">
    <property type="taxonomic scope" value="Bacteria"/>
</dbReference>
<evidence type="ECO:0000313" key="4">
    <source>
        <dbReference type="EMBL" id="EFW03707.1"/>
    </source>
</evidence>
<evidence type="ECO:0000256" key="1">
    <source>
        <dbReference type="ARBA" id="ARBA00022603"/>
    </source>
</evidence>
<comment type="caution">
    <text evidence="4">The sequence shown here is derived from an EMBL/GenBank/DDBJ whole genome shotgun (WGS) entry which is preliminary data.</text>
</comment>
<evidence type="ECO:0000313" key="5">
    <source>
        <dbReference type="Proteomes" id="UP000003157"/>
    </source>
</evidence>
<dbReference type="PANTHER" id="PTHR47816:SF4">
    <property type="entry name" value="RIBOSOMAL RNA SMALL SUBUNIT METHYLTRANSFERASE C"/>
    <property type="match status" value="1"/>
</dbReference>
<dbReference type="Gene3D" id="3.40.50.150">
    <property type="entry name" value="Vaccinia Virus protein VP39"/>
    <property type="match status" value="1"/>
</dbReference>
<keyword evidence="5" id="KW-1185">Reference proteome</keyword>
<dbReference type="PANTHER" id="PTHR47816">
    <property type="entry name" value="RIBOSOMAL RNA SMALL SUBUNIT METHYLTRANSFERASE C"/>
    <property type="match status" value="1"/>
</dbReference>
<gene>
    <name evidence="4" type="ORF">HMPREF9488_02897</name>
</gene>
<accession>E7GDQ4</accession>
<reference evidence="4 5" key="1">
    <citation type="submission" date="2010-12" db="EMBL/GenBank/DDBJ databases">
        <title>The Genome Sequence of Coprobacillus sp. strain 29_1.</title>
        <authorList>
            <consortium name="The Broad Institute Genome Sequencing Platform"/>
            <person name="Earl A."/>
            <person name="Ward D."/>
            <person name="Feldgarden M."/>
            <person name="Gevers D."/>
            <person name="Daigneault M."/>
            <person name="Sibley C.D."/>
            <person name="White A."/>
            <person name="Strauss J."/>
            <person name="Allen-Vercoe E."/>
            <person name="Young S.K."/>
            <person name="Zeng Q."/>
            <person name="Gargeya S."/>
            <person name="Fitzgerald M."/>
            <person name="Haas B."/>
            <person name="Abouelleil A."/>
            <person name="Alvarado L."/>
            <person name="Arachchi H.M."/>
            <person name="Berlin A."/>
            <person name="Brown A."/>
            <person name="Chapman S.B."/>
            <person name="Chen Z."/>
            <person name="Dunbar C."/>
            <person name="Freedman E."/>
            <person name="Gearin G."/>
            <person name="Gellesch M."/>
            <person name="Goldberg J."/>
            <person name="Griggs A."/>
            <person name="Gujja S."/>
            <person name="Heilman E."/>
            <person name="Heiman D."/>
            <person name="Howarth C."/>
            <person name="Larson L."/>
            <person name="Lui A."/>
            <person name="MacDonald P.J.P."/>
            <person name="Mehta T."/>
            <person name="Montmayeur A."/>
            <person name="Murphy C."/>
            <person name="Neiman D."/>
            <person name="Pearson M."/>
            <person name="Priest M."/>
            <person name="Roberts A."/>
            <person name="Saif S."/>
            <person name="Shea T."/>
            <person name="Shenoy N."/>
            <person name="Sisk P."/>
            <person name="Stolte C."/>
            <person name="Sykes S."/>
            <person name="White J."/>
            <person name="Yandava C."/>
            <person name="Nusbaum C."/>
            <person name="Birren B."/>
        </authorList>
    </citation>
    <scope>NUCLEOTIDE SEQUENCE [LARGE SCALE GENOMIC DNA]</scope>
    <source>
        <strain evidence="4 5">29_1</strain>
    </source>
</reference>
<dbReference type="PRINTS" id="PR00507">
    <property type="entry name" value="N12N6MTFRASE"/>
</dbReference>
<dbReference type="InterPro" id="IPR029063">
    <property type="entry name" value="SAM-dependent_MTases_sf"/>
</dbReference>
<dbReference type="RefSeq" id="WP_008789984.1">
    <property type="nucleotide sequence ID" value="NZ_AKCB01000001.1"/>
</dbReference>
<dbReference type="Pfam" id="PF05175">
    <property type="entry name" value="MTS"/>
    <property type="match status" value="1"/>
</dbReference>
<organism evidence="4 5">
    <name type="scientific">Coprobacillus cateniformis</name>
    <dbReference type="NCBI Taxonomy" id="100884"/>
    <lineage>
        <taxon>Bacteria</taxon>
        <taxon>Bacillati</taxon>
        <taxon>Bacillota</taxon>
        <taxon>Erysipelotrichia</taxon>
        <taxon>Erysipelotrichales</taxon>
        <taxon>Coprobacillaceae</taxon>
        <taxon>Coprobacillus</taxon>
    </lineage>
</organism>
<dbReference type="InterPro" id="IPR007848">
    <property type="entry name" value="Small_mtfrase_dom"/>
</dbReference>
<dbReference type="GeneID" id="78230463"/>
<proteinExistence type="predicted"/>
<feature type="domain" description="Methyltransferase small" evidence="3">
    <location>
        <begin position="27"/>
        <end position="194"/>
    </location>
</feature>
<keyword evidence="2 4" id="KW-0808">Transferase</keyword>
<dbReference type="EMBL" id="ADKX01000043">
    <property type="protein sequence ID" value="EFW03707.1"/>
    <property type="molecule type" value="Genomic_DNA"/>
</dbReference>
<sequence length="201" mass="23086">MSHYYTNNVDLETHETRIPFQYRKHQLTFISDIGVFSKERVDYGSRVLLDCMDIQANQRSLLDVGCGYGTLGVSLKKEYPWLHVEMVDVNERAVHLANQSCQYNDVEDIKAYLSFAYENVVGTFDVIVSNPPIRAGKKVVFEILEKAFDFLNENGELIVVIQKKQGAPSAQKKMNEVFGNCEIIKRDKGYFILKSIRNTDF</sequence>
<dbReference type="SUPFAM" id="SSF53335">
    <property type="entry name" value="S-adenosyl-L-methionine-dependent methyltransferases"/>
    <property type="match status" value="1"/>
</dbReference>
<evidence type="ECO:0000256" key="2">
    <source>
        <dbReference type="ARBA" id="ARBA00022679"/>
    </source>
</evidence>
<protein>
    <submittedName>
        <fullName evidence="4">16S rRNA m(2)G 1207 methyltransferase</fullName>
    </submittedName>
</protein>